<dbReference type="InterPro" id="IPR000626">
    <property type="entry name" value="Ubiquitin-like_dom"/>
</dbReference>
<dbReference type="PROSITE" id="PS50053">
    <property type="entry name" value="UBIQUITIN_2"/>
    <property type="match status" value="1"/>
</dbReference>
<feature type="domain" description="Ubiquitin-like" evidence="1">
    <location>
        <begin position="31"/>
        <end position="90"/>
    </location>
</feature>
<evidence type="ECO:0000259" key="1">
    <source>
        <dbReference type="PROSITE" id="PS50053"/>
    </source>
</evidence>
<keyword evidence="3" id="KW-1185">Reference proteome</keyword>
<dbReference type="CDD" id="cd17039">
    <property type="entry name" value="Ubl_ubiquitin_like"/>
    <property type="match status" value="1"/>
</dbReference>
<dbReference type="InterPro" id="IPR029071">
    <property type="entry name" value="Ubiquitin-like_domsf"/>
</dbReference>
<dbReference type="EMBL" id="OZ034822">
    <property type="protein sequence ID" value="CAL1413805.1"/>
    <property type="molecule type" value="Genomic_DNA"/>
</dbReference>
<organism evidence="2 3">
    <name type="scientific">Linum trigynum</name>
    <dbReference type="NCBI Taxonomy" id="586398"/>
    <lineage>
        <taxon>Eukaryota</taxon>
        <taxon>Viridiplantae</taxon>
        <taxon>Streptophyta</taxon>
        <taxon>Embryophyta</taxon>
        <taxon>Tracheophyta</taxon>
        <taxon>Spermatophyta</taxon>
        <taxon>Magnoliopsida</taxon>
        <taxon>eudicotyledons</taxon>
        <taxon>Gunneridae</taxon>
        <taxon>Pentapetalae</taxon>
        <taxon>rosids</taxon>
        <taxon>fabids</taxon>
        <taxon>Malpighiales</taxon>
        <taxon>Linaceae</taxon>
        <taxon>Linum</taxon>
    </lineage>
</organism>
<dbReference type="SUPFAM" id="SSF54236">
    <property type="entry name" value="Ubiquitin-like"/>
    <property type="match status" value="1"/>
</dbReference>
<evidence type="ECO:0000313" key="2">
    <source>
        <dbReference type="EMBL" id="CAL1413805.1"/>
    </source>
</evidence>
<dbReference type="Gene3D" id="3.10.20.90">
    <property type="entry name" value="Phosphatidylinositol 3-kinase Catalytic Subunit, Chain A, domain 1"/>
    <property type="match status" value="1"/>
</dbReference>
<dbReference type="Proteomes" id="UP001497516">
    <property type="component" value="Chromosome 9"/>
</dbReference>
<accession>A0AAV2GSQ5</accession>
<sequence>MLEMDECVNLYVTPRSGKYRTVDTVVHLDCLAASETVEGVKARIEAEYGIRVARQELWLGDAKMENARTLESYGIQAGVPAFIHLDFEAGDDRITITLNSTCYPRPFTVTTRELERVNYLVQQIVGPIWRVYPRDKINLYFRGRRLDDAGNCIPRLWRYLVFDGAVIDVEYLPAPPNVWPRCRF</sequence>
<dbReference type="AlphaFoldDB" id="A0AAV2GSQ5"/>
<dbReference type="SMART" id="SM00213">
    <property type="entry name" value="UBQ"/>
    <property type="match status" value="1"/>
</dbReference>
<evidence type="ECO:0000313" key="3">
    <source>
        <dbReference type="Proteomes" id="UP001497516"/>
    </source>
</evidence>
<dbReference type="Pfam" id="PF00240">
    <property type="entry name" value="ubiquitin"/>
    <property type="match status" value="1"/>
</dbReference>
<name>A0AAV2GSQ5_9ROSI</name>
<proteinExistence type="predicted"/>
<protein>
    <recommendedName>
        <fullName evidence="1">Ubiquitin-like domain-containing protein</fullName>
    </recommendedName>
</protein>
<gene>
    <name evidence="2" type="ORF">LTRI10_LOCUS53009</name>
</gene>
<reference evidence="2 3" key="1">
    <citation type="submission" date="2024-04" db="EMBL/GenBank/DDBJ databases">
        <authorList>
            <person name="Fracassetti M."/>
        </authorList>
    </citation>
    <scope>NUCLEOTIDE SEQUENCE [LARGE SCALE GENOMIC DNA]</scope>
</reference>